<name>A0A328C7P2_9DELT</name>
<dbReference type="Proteomes" id="UP000249169">
    <property type="component" value="Unassembled WGS sequence"/>
</dbReference>
<reference evidence="4 5" key="1">
    <citation type="submission" date="2018-05" db="EMBL/GenBank/DDBJ databases">
        <title>Lujinxingia marina gen. nov. sp. nov., a new facultative anaerobic member of the class Deltaproteobacteria, and proposal of Lujinxingaceae fam. nov.</title>
        <authorList>
            <person name="Li C.-M."/>
        </authorList>
    </citation>
    <scope>NUCLEOTIDE SEQUENCE [LARGE SCALE GENOMIC DNA]</scope>
    <source>
        <strain evidence="4 5">B210</strain>
    </source>
</reference>
<evidence type="ECO:0000313" key="4">
    <source>
        <dbReference type="EMBL" id="RAL22434.1"/>
    </source>
</evidence>
<protein>
    <submittedName>
        <fullName evidence="4">GNAT family N-acetyltransferase</fullName>
    </submittedName>
</protein>
<comment type="caution">
    <text evidence="4">The sequence shown here is derived from an EMBL/GenBank/DDBJ whole genome shotgun (WGS) entry which is preliminary data.</text>
</comment>
<evidence type="ECO:0000256" key="1">
    <source>
        <dbReference type="ARBA" id="ARBA00022679"/>
    </source>
</evidence>
<evidence type="ECO:0000259" key="3">
    <source>
        <dbReference type="PROSITE" id="PS51186"/>
    </source>
</evidence>
<dbReference type="Pfam" id="PF00583">
    <property type="entry name" value="Acetyltransf_1"/>
    <property type="match status" value="1"/>
</dbReference>
<keyword evidence="5" id="KW-1185">Reference proteome</keyword>
<dbReference type="AlphaFoldDB" id="A0A328C7P2"/>
<accession>A0A328C7P2</accession>
<feature type="domain" description="N-acetyltransferase" evidence="3">
    <location>
        <begin position="7"/>
        <end position="155"/>
    </location>
</feature>
<dbReference type="PANTHER" id="PTHR43877">
    <property type="entry name" value="AMINOALKYLPHOSPHONATE N-ACETYLTRANSFERASE-RELATED-RELATED"/>
    <property type="match status" value="1"/>
</dbReference>
<dbReference type="Gene3D" id="3.40.630.30">
    <property type="match status" value="1"/>
</dbReference>
<dbReference type="EMBL" id="QHKO01000004">
    <property type="protein sequence ID" value="RAL22434.1"/>
    <property type="molecule type" value="Genomic_DNA"/>
</dbReference>
<keyword evidence="2" id="KW-0012">Acyltransferase</keyword>
<evidence type="ECO:0000256" key="2">
    <source>
        <dbReference type="ARBA" id="ARBA00023315"/>
    </source>
</evidence>
<dbReference type="GO" id="GO:0016747">
    <property type="term" value="F:acyltransferase activity, transferring groups other than amino-acyl groups"/>
    <property type="evidence" value="ECO:0007669"/>
    <property type="project" value="InterPro"/>
</dbReference>
<dbReference type="InterPro" id="IPR000182">
    <property type="entry name" value="GNAT_dom"/>
</dbReference>
<dbReference type="RefSeq" id="WP_111730006.1">
    <property type="nucleotide sequence ID" value="NZ_QHKO01000004.1"/>
</dbReference>
<sequence length="159" mass="17641">MSRGDDDTIRLEAAQLTDVLPLRTRVLRPHLPPGTLAHFPGDDLPQTRHFAAWSGEEVIAVASFYLNTLPDSPQEAWQLRGMAVAPHFQGRGFGGRLLQVALTHLALARHQTHHVWCNARQSAQAFYQRHGFQVISAPFTIEGVGPHVKMSRTLPTLLA</sequence>
<dbReference type="PROSITE" id="PS51186">
    <property type="entry name" value="GNAT"/>
    <property type="match status" value="1"/>
</dbReference>
<gene>
    <name evidence="4" type="ORF">DL240_11345</name>
</gene>
<dbReference type="SUPFAM" id="SSF55729">
    <property type="entry name" value="Acyl-CoA N-acyltransferases (Nat)"/>
    <property type="match status" value="1"/>
</dbReference>
<dbReference type="CDD" id="cd04301">
    <property type="entry name" value="NAT_SF"/>
    <property type="match status" value="1"/>
</dbReference>
<dbReference type="InterPro" id="IPR050832">
    <property type="entry name" value="Bact_Acetyltransf"/>
</dbReference>
<organism evidence="4 5">
    <name type="scientific">Lujinxingia litoralis</name>
    <dbReference type="NCBI Taxonomy" id="2211119"/>
    <lineage>
        <taxon>Bacteria</taxon>
        <taxon>Deltaproteobacteria</taxon>
        <taxon>Bradymonadales</taxon>
        <taxon>Lujinxingiaceae</taxon>
        <taxon>Lujinxingia</taxon>
    </lineage>
</organism>
<dbReference type="InterPro" id="IPR016181">
    <property type="entry name" value="Acyl_CoA_acyltransferase"/>
</dbReference>
<dbReference type="OrthoDB" id="9796171at2"/>
<proteinExistence type="predicted"/>
<keyword evidence="1 4" id="KW-0808">Transferase</keyword>
<evidence type="ECO:0000313" key="5">
    <source>
        <dbReference type="Proteomes" id="UP000249169"/>
    </source>
</evidence>